<reference evidence="6 7" key="1">
    <citation type="submission" date="2018-03" db="EMBL/GenBank/DDBJ databases">
        <authorList>
            <person name="Nguyen K."/>
            <person name="Fouts D."/>
            <person name="Sutton G."/>
        </authorList>
    </citation>
    <scope>NUCLEOTIDE SEQUENCE [LARGE SCALE GENOMIC DNA]</scope>
    <source>
        <strain evidence="6 7">AU14328</strain>
    </source>
</reference>
<dbReference type="Proteomes" id="UP000237811">
    <property type="component" value="Unassembled WGS sequence"/>
</dbReference>
<evidence type="ECO:0000259" key="5">
    <source>
        <dbReference type="Pfam" id="PF01258"/>
    </source>
</evidence>
<evidence type="ECO:0000313" key="7">
    <source>
        <dbReference type="Proteomes" id="UP000237811"/>
    </source>
</evidence>
<keyword evidence="2" id="KW-0863">Zinc-finger</keyword>
<keyword evidence="1" id="KW-0479">Metal-binding</keyword>
<accession>A0AB37B249</accession>
<gene>
    <name evidence="6" type="ORF">C6P99_00950</name>
</gene>
<feature type="zinc finger region" description="dksA C4-type" evidence="4">
    <location>
        <begin position="84"/>
        <end position="108"/>
    </location>
</feature>
<keyword evidence="3" id="KW-0862">Zinc</keyword>
<dbReference type="EMBL" id="PVFR01000005">
    <property type="protein sequence ID" value="PRE55967.1"/>
    <property type="molecule type" value="Genomic_DNA"/>
</dbReference>
<evidence type="ECO:0000256" key="2">
    <source>
        <dbReference type="ARBA" id="ARBA00022771"/>
    </source>
</evidence>
<organism evidence="6 7">
    <name type="scientific">Burkholderia multivorans</name>
    <dbReference type="NCBI Taxonomy" id="87883"/>
    <lineage>
        <taxon>Bacteria</taxon>
        <taxon>Pseudomonadati</taxon>
        <taxon>Pseudomonadota</taxon>
        <taxon>Betaproteobacteria</taxon>
        <taxon>Burkholderiales</taxon>
        <taxon>Burkholderiaceae</taxon>
        <taxon>Burkholderia</taxon>
        <taxon>Burkholderia cepacia complex</taxon>
    </lineage>
</organism>
<dbReference type="AlphaFoldDB" id="A0AB37B249"/>
<evidence type="ECO:0000256" key="1">
    <source>
        <dbReference type="ARBA" id="ARBA00022723"/>
    </source>
</evidence>
<dbReference type="GO" id="GO:0008270">
    <property type="term" value="F:zinc ion binding"/>
    <property type="evidence" value="ECO:0007669"/>
    <property type="project" value="UniProtKB-KW"/>
</dbReference>
<protein>
    <submittedName>
        <fullName evidence="6">Molecular chaperone DnaK</fullName>
    </submittedName>
</protein>
<dbReference type="Gene3D" id="1.20.120.910">
    <property type="entry name" value="DksA, coiled-coil domain"/>
    <property type="match status" value="1"/>
</dbReference>
<evidence type="ECO:0000313" key="6">
    <source>
        <dbReference type="EMBL" id="PRE55967.1"/>
    </source>
</evidence>
<dbReference type="InterPro" id="IPR000962">
    <property type="entry name" value="Znf_DskA_TraR"/>
</dbReference>
<evidence type="ECO:0000256" key="4">
    <source>
        <dbReference type="PROSITE-ProRule" id="PRU00510"/>
    </source>
</evidence>
<sequence length="118" mass="12967">MTVDLKPFRDRIEADLTRLEAAIEEIQRSAAPVTLDQSSVGRLSRMDALQQQAMAQGTLGRLRVSRRRLLAAIERIETGVFGRCCQCDDAIESDRLEADPGTVFCLECAAERGAGDGR</sequence>
<evidence type="ECO:0000256" key="3">
    <source>
        <dbReference type="ARBA" id="ARBA00022833"/>
    </source>
</evidence>
<feature type="domain" description="Zinc finger DksA/TraR C4-type" evidence="5">
    <location>
        <begin position="80"/>
        <end position="111"/>
    </location>
</feature>
<dbReference type="Pfam" id="PF01258">
    <property type="entry name" value="zf-dskA_traR"/>
    <property type="match status" value="1"/>
</dbReference>
<comment type="caution">
    <text evidence="6">The sequence shown here is derived from an EMBL/GenBank/DDBJ whole genome shotgun (WGS) entry which is preliminary data.</text>
</comment>
<dbReference type="PROSITE" id="PS51128">
    <property type="entry name" value="ZF_DKSA_2"/>
    <property type="match status" value="1"/>
</dbReference>
<proteinExistence type="predicted"/>
<name>A0AB37B249_9BURK</name>
<dbReference type="SUPFAM" id="SSF57716">
    <property type="entry name" value="Glucocorticoid receptor-like (DNA-binding domain)"/>
    <property type="match status" value="1"/>
</dbReference>